<keyword evidence="5" id="KW-0571">Peptide transport</keyword>
<evidence type="ECO:0000256" key="3">
    <source>
        <dbReference type="ARBA" id="ARBA00022448"/>
    </source>
</evidence>
<keyword evidence="3" id="KW-0813">Transport</keyword>
<evidence type="ECO:0000256" key="4">
    <source>
        <dbReference type="ARBA" id="ARBA00022692"/>
    </source>
</evidence>
<feature type="transmembrane region" description="Helical" evidence="10">
    <location>
        <begin position="705"/>
        <end position="723"/>
    </location>
</feature>
<comment type="similarity">
    <text evidence="2">Belongs to the oligopeptide OPT transporter family.</text>
</comment>
<dbReference type="EMBL" id="WIGM01000189">
    <property type="protein sequence ID" value="KAF6834858.1"/>
    <property type="molecule type" value="Genomic_DNA"/>
</dbReference>
<evidence type="ECO:0000256" key="7">
    <source>
        <dbReference type="ARBA" id="ARBA00022989"/>
    </source>
</evidence>
<dbReference type="OrthoDB" id="9986677at2759"/>
<gene>
    <name evidence="11" type="ORF">CMUS01_06012</name>
</gene>
<sequence>MREAFDRIITWFPAPPLSLPRLPASRTHPRSPRATGLNRLQPISPRPSGQQSIKMGHEEPLTTAAADEKRLHATDVSQAADDLQRFQRDHQWDPNLSHEKTDMVKKALHDGDSDEIIAVDAILMEDSPYEEVRAAVRNTDGEEVANTVRAWILGMIFVTIGSGLNMFLSMRSPAINFPSIIVQLLVYPIGCLWAKVMPTRVFNTFGAKWTFNTGPFTIKEHVVVTLMSNVSIGYAYSTDALLALQGKPFYDVNLGWGFQLLFTLSSQLIGIGLAGLCRRFLVWPSAMIWPSQFANTSLFYALHDKSKSDGSHSNGWVISRYRYFFYVLAGMFCYYWIPGVLWQGLSVFAFITWIKPNNVVLNQLFGGFTGLSLIPITFDWTYISAYLGDPLLSPTHTHINVLIGLFTFVIIPTIGIAYTGALFSEYLPINTSQTYDNTQGNYNVSKILGPGYTFDLEKYKQYSPLFLPPTFALNYGLSFAALTAAIVHCGLFHGKELWYRLKAARNQEADIHLKLMKKYRDAPEWWYAVLLVIALGLGFATVEGYDSQLPWWAFIVANLLAMVFVVPTCTILAISNLGLALNVLSPFLAGFMIPGKPIGVMIFKVYSTITLGQAQTYSGDLKMAHYMKIPPRITFWCQVVATIWAVFVQIAVMNWTLGNIEDCCALHQAAHFTCPNGRAFFSSSIVWGVIGPRRMFGAGSIYQNFNFFWLIGACLPVVFYVLIKVLKLKFARAFHAPVMLGAMGWLPPATPLSFSSWAIVGLIFNHGIRKRFTGWWRTYNYITAAALDAGLIISTIIIFFAITLPDVTIPQWWGNVDVFNTVDSTYGAILKTVNEGETFGPATW</sequence>
<dbReference type="PANTHER" id="PTHR22601">
    <property type="entry name" value="ISP4 LIKE PROTEIN"/>
    <property type="match status" value="1"/>
</dbReference>
<evidence type="ECO:0000256" key="6">
    <source>
        <dbReference type="ARBA" id="ARBA00022927"/>
    </source>
</evidence>
<feature type="transmembrane region" description="Helical" evidence="10">
    <location>
        <begin position="399"/>
        <end position="418"/>
    </location>
</feature>
<dbReference type="GO" id="GO:0035673">
    <property type="term" value="F:oligopeptide transmembrane transporter activity"/>
    <property type="evidence" value="ECO:0007669"/>
    <property type="project" value="InterPro"/>
</dbReference>
<keyword evidence="8 10" id="KW-0472">Membrane</keyword>
<dbReference type="NCBIfam" id="TIGR00727">
    <property type="entry name" value="ISP4_OPT"/>
    <property type="match status" value="1"/>
</dbReference>
<dbReference type="Pfam" id="PF03169">
    <property type="entry name" value="OPT"/>
    <property type="match status" value="1"/>
</dbReference>
<feature type="transmembrane region" description="Helical" evidence="10">
    <location>
        <begin position="752"/>
        <end position="768"/>
    </location>
</feature>
<feature type="transmembrane region" description="Helical" evidence="10">
    <location>
        <begin position="551"/>
        <end position="574"/>
    </location>
</feature>
<feature type="transmembrane region" description="Helical" evidence="10">
    <location>
        <begin position="256"/>
        <end position="276"/>
    </location>
</feature>
<feature type="transmembrane region" description="Helical" evidence="10">
    <location>
        <begin position="365"/>
        <end position="387"/>
    </location>
</feature>
<keyword evidence="12" id="KW-1185">Reference proteome</keyword>
<feature type="transmembrane region" description="Helical" evidence="10">
    <location>
        <begin position="180"/>
        <end position="202"/>
    </location>
</feature>
<evidence type="ECO:0000256" key="5">
    <source>
        <dbReference type="ARBA" id="ARBA00022856"/>
    </source>
</evidence>
<evidence type="ECO:0000256" key="10">
    <source>
        <dbReference type="SAM" id="Phobius"/>
    </source>
</evidence>
<feature type="transmembrane region" description="Helical" evidence="10">
    <location>
        <begin position="222"/>
        <end position="244"/>
    </location>
</feature>
<protein>
    <submittedName>
        <fullName evidence="11">Small oligopeptide opt family</fullName>
    </submittedName>
</protein>
<evidence type="ECO:0000256" key="8">
    <source>
        <dbReference type="ARBA" id="ARBA00023136"/>
    </source>
</evidence>
<proteinExistence type="inferred from homology"/>
<feature type="transmembrane region" description="Helical" evidence="10">
    <location>
        <begin position="323"/>
        <end position="345"/>
    </location>
</feature>
<dbReference type="Proteomes" id="UP000639643">
    <property type="component" value="Unassembled WGS sequence"/>
</dbReference>
<reference evidence="11" key="1">
    <citation type="journal article" date="2020" name="Phytopathology">
        <title>Genome Sequence Resources of Colletotrichum truncatum, C. plurivorum, C. musicola, and C. sojae: Four Species Pathogenic to Soybean (Glycine max).</title>
        <authorList>
            <person name="Rogerio F."/>
            <person name="Boufleur T.R."/>
            <person name="Ciampi-Guillardi M."/>
            <person name="Sukno S.A."/>
            <person name="Thon M.R."/>
            <person name="Massola Junior N.S."/>
            <person name="Baroncelli R."/>
        </authorList>
    </citation>
    <scope>NUCLEOTIDE SEQUENCE</scope>
    <source>
        <strain evidence="11">LFN0074</strain>
    </source>
</reference>
<feature type="transmembrane region" description="Helical" evidence="10">
    <location>
        <begin position="148"/>
        <end position="168"/>
    </location>
</feature>
<accession>A0A8H6NJ84</accession>
<feature type="transmembrane region" description="Helical" evidence="10">
    <location>
        <begin position="525"/>
        <end position="545"/>
    </location>
</feature>
<dbReference type="AlphaFoldDB" id="A0A8H6NJ84"/>
<feature type="transmembrane region" description="Helical" evidence="10">
    <location>
        <begin position="780"/>
        <end position="802"/>
    </location>
</feature>
<comment type="subcellular location">
    <subcellularLocation>
        <location evidence="1">Membrane</location>
        <topology evidence="1">Multi-pass membrane protein</topology>
    </subcellularLocation>
</comment>
<evidence type="ECO:0000313" key="12">
    <source>
        <dbReference type="Proteomes" id="UP000639643"/>
    </source>
</evidence>
<feature type="transmembrane region" description="Helical" evidence="10">
    <location>
        <begin position="633"/>
        <end position="652"/>
    </location>
</feature>
<keyword evidence="7 10" id="KW-1133">Transmembrane helix</keyword>
<evidence type="ECO:0000256" key="2">
    <source>
        <dbReference type="ARBA" id="ARBA00008807"/>
    </source>
</evidence>
<evidence type="ECO:0000256" key="9">
    <source>
        <dbReference type="SAM" id="MobiDB-lite"/>
    </source>
</evidence>
<name>A0A8H6NJ84_9PEZI</name>
<dbReference type="NCBIfam" id="TIGR00728">
    <property type="entry name" value="OPT_sfam"/>
    <property type="match status" value="1"/>
</dbReference>
<dbReference type="GO" id="GO:0015031">
    <property type="term" value="P:protein transport"/>
    <property type="evidence" value="ECO:0007669"/>
    <property type="project" value="UniProtKB-KW"/>
</dbReference>
<organism evidence="11 12">
    <name type="scientific">Colletotrichum musicola</name>
    <dbReference type="NCBI Taxonomy" id="2175873"/>
    <lineage>
        <taxon>Eukaryota</taxon>
        <taxon>Fungi</taxon>
        <taxon>Dikarya</taxon>
        <taxon>Ascomycota</taxon>
        <taxon>Pezizomycotina</taxon>
        <taxon>Sordariomycetes</taxon>
        <taxon>Hypocreomycetidae</taxon>
        <taxon>Glomerellales</taxon>
        <taxon>Glomerellaceae</taxon>
        <taxon>Colletotrichum</taxon>
        <taxon>Colletotrichum orchidearum species complex</taxon>
    </lineage>
</organism>
<evidence type="ECO:0000256" key="1">
    <source>
        <dbReference type="ARBA" id="ARBA00004141"/>
    </source>
</evidence>
<evidence type="ECO:0000313" key="11">
    <source>
        <dbReference type="EMBL" id="KAF6834858.1"/>
    </source>
</evidence>
<feature type="transmembrane region" description="Helical" evidence="10">
    <location>
        <begin position="472"/>
        <end position="492"/>
    </location>
</feature>
<dbReference type="InterPro" id="IPR004813">
    <property type="entry name" value="OPT"/>
</dbReference>
<keyword evidence="4 10" id="KW-0812">Transmembrane</keyword>
<dbReference type="GO" id="GO:0016020">
    <property type="term" value="C:membrane"/>
    <property type="evidence" value="ECO:0007669"/>
    <property type="project" value="UniProtKB-SubCell"/>
</dbReference>
<keyword evidence="6" id="KW-0653">Protein transport</keyword>
<dbReference type="InterPro" id="IPR004648">
    <property type="entry name" value="Oligpept_transpt"/>
</dbReference>
<feature type="region of interest" description="Disordered" evidence="9">
    <location>
        <begin position="18"/>
        <end position="54"/>
    </location>
</feature>
<comment type="caution">
    <text evidence="11">The sequence shown here is derived from an EMBL/GenBank/DDBJ whole genome shotgun (WGS) entry which is preliminary data.</text>
</comment>